<accession>A0ABY6QQ61</accession>
<name>A0ABY6QQ61_9PSED</name>
<feature type="domain" description="Phage tail assembly chaperone-like" evidence="1">
    <location>
        <begin position="55"/>
        <end position="121"/>
    </location>
</feature>
<dbReference type="Proteomes" id="UP001164116">
    <property type="component" value="Chromosome"/>
</dbReference>
<keyword evidence="3" id="KW-1185">Reference proteome</keyword>
<gene>
    <name evidence="2" type="ORF">OSC50_11245</name>
</gene>
<proteinExistence type="predicted"/>
<dbReference type="RefSeq" id="WP_266249525.1">
    <property type="nucleotide sequence ID" value="NZ_CP112866.1"/>
</dbReference>
<dbReference type="InterPro" id="IPR031893">
    <property type="entry name" value="Phage_tail_APC"/>
</dbReference>
<sequence length="129" mass="15255">MDTTEYRFTPAGVRRMSDRVFIPEDMGNKDWVTYLEWVADGGQTLPEKTVEETANEERRWRDLELQGVAWLRERHRDEVELGSATSLTSDEYGELLAYMQLLRDWPQSTKFPVQKYRPKKPSWIALQTQ</sequence>
<reference evidence="2" key="1">
    <citation type="submission" date="2022-11" db="EMBL/GenBank/DDBJ databases">
        <title>Taxonomic description of a new Pseudomonas species.</title>
        <authorList>
            <person name="Tambong J.T."/>
        </authorList>
    </citation>
    <scope>NUCLEOTIDE SEQUENCE</scope>
    <source>
        <strain evidence="2">S1Bt42</strain>
    </source>
</reference>
<organism evidence="2 3">
    <name type="scientific">Pseudomonas quebecensis</name>
    <dbReference type="NCBI Taxonomy" id="2995174"/>
    <lineage>
        <taxon>Bacteria</taxon>
        <taxon>Pseudomonadati</taxon>
        <taxon>Pseudomonadota</taxon>
        <taxon>Gammaproteobacteria</taxon>
        <taxon>Pseudomonadales</taxon>
        <taxon>Pseudomonadaceae</taxon>
        <taxon>Pseudomonas</taxon>
    </lineage>
</organism>
<evidence type="ECO:0000259" key="1">
    <source>
        <dbReference type="Pfam" id="PF16778"/>
    </source>
</evidence>
<evidence type="ECO:0000313" key="2">
    <source>
        <dbReference type="EMBL" id="UZW20878.1"/>
    </source>
</evidence>
<dbReference type="EMBL" id="CP112866">
    <property type="protein sequence ID" value="UZW20878.1"/>
    <property type="molecule type" value="Genomic_DNA"/>
</dbReference>
<protein>
    <submittedName>
        <fullName evidence="2">Phage tail assembly chaperone</fullName>
    </submittedName>
</protein>
<dbReference type="Pfam" id="PF16778">
    <property type="entry name" value="Phage_tail_APC"/>
    <property type="match status" value="1"/>
</dbReference>
<evidence type="ECO:0000313" key="3">
    <source>
        <dbReference type="Proteomes" id="UP001164116"/>
    </source>
</evidence>